<dbReference type="InterPro" id="IPR000832">
    <property type="entry name" value="GPCR_2_secretin-like"/>
</dbReference>
<feature type="transmembrane region" description="Helical" evidence="5">
    <location>
        <begin position="294"/>
        <end position="313"/>
    </location>
</feature>
<dbReference type="Gene3D" id="2.60.220.50">
    <property type="match status" value="1"/>
</dbReference>
<feature type="transmembrane region" description="Helical" evidence="5">
    <location>
        <begin position="396"/>
        <end position="417"/>
    </location>
</feature>
<accession>A0A3M6TQB9</accession>
<proteinExistence type="predicted"/>
<dbReference type="GO" id="GO:0004930">
    <property type="term" value="F:G protein-coupled receptor activity"/>
    <property type="evidence" value="ECO:0007669"/>
    <property type="project" value="InterPro"/>
</dbReference>
<organism evidence="7 8">
    <name type="scientific">Pocillopora damicornis</name>
    <name type="common">Cauliflower coral</name>
    <name type="synonym">Millepora damicornis</name>
    <dbReference type="NCBI Taxonomy" id="46731"/>
    <lineage>
        <taxon>Eukaryota</taxon>
        <taxon>Metazoa</taxon>
        <taxon>Cnidaria</taxon>
        <taxon>Anthozoa</taxon>
        <taxon>Hexacorallia</taxon>
        <taxon>Scleractinia</taxon>
        <taxon>Astrocoeniina</taxon>
        <taxon>Pocilloporidae</taxon>
        <taxon>Pocillopora</taxon>
    </lineage>
</organism>
<dbReference type="Pfam" id="PF00002">
    <property type="entry name" value="7tm_2"/>
    <property type="match status" value="1"/>
</dbReference>
<evidence type="ECO:0000256" key="3">
    <source>
        <dbReference type="ARBA" id="ARBA00022989"/>
    </source>
</evidence>
<dbReference type="Proteomes" id="UP000275408">
    <property type="component" value="Unassembled WGS sequence"/>
</dbReference>
<dbReference type="OrthoDB" id="10037534at2759"/>
<keyword evidence="2 5" id="KW-0812">Transmembrane</keyword>
<reference evidence="7 8" key="1">
    <citation type="journal article" date="2018" name="Sci. Rep.">
        <title>Comparative analysis of the Pocillopora damicornis genome highlights role of immune system in coral evolution.</title>
        <authorList>
            <person name="Cunning R."/>
            <person name="Bay R.A."/>
            <person name="Gillette P."/>
            <person name="Baker A.C."/>
            <person name="Traylor-Knowles N."/>
        </authorList>
    </citation>
    <scope>NUCLEOTIDE SEQUENCE [LARGE SCALE GENOMIC DNA]</scope>
    <source>
        <strain evidence="7">RSMAS</strain>
        <tissue evidence="7">Whole animal</tissue>
    </source>
</reference>
<dbReference type="AlphaFoldDB" id="A0A3M6TQB9"/>
<feature type="domain" description="G-protein coupled receptors family 2 profile 2" evidence="6">
    <location>
        <begin position="257"/>
        <end position="418"/>
    </location>
</feature>
<dbReference type="PANTHER" id="PTHR12011:SF347">
    <property type="entry name" value="FI21270P1-RELATED"/>
    <property type="match status" value="1"/>
</dbReference>
<feature type="transmembrane region" description="Helical" evidence="5">
    <location>
        <begin position="259"/>
        <end position="282"/>
    </location>
</feature>
<feature type="non-terminal residue" evidence="7">
    <location>
        <position position="418"/>
    </location>
</feature>
<evidence type="ECO:0000259" key="6">
    <source>
        <dbReference type="PROSITE" id="PS50261"/>
    </source>
</evidence>
<comment type="subcellular location">
    <subcellularLocation>
        <location evidence="1">Membrane</location>
        <topology evidence="1">Multi-pass membrane protein</topology>
    </subcellularLocation>
</comment>
<dbReference type="InterPro" id="IPR046338">
    <property type="entry name" value="GAIN_dom_sf"/>
</dbReference>
<evidence type="ECO:0000313" key="8">
    <source>
        <dbReference type="Proteomes" id="UP000275408"/>
    </source>
</evidence>
<sequence>MRGYQHFIEEKVSNLRVILSALLPRKLEAFPLHLVYTRKKIRLVEEYANEIEQLNASEPSSLENAVNLTSTLVRKASTADSKVNILVSFEKLEVFAMNYASLHLTPQNGSEREISIEQKELGMSVMRVSADHKSGVVFPSHANTFNESFIQEEKGAITLSASMFNQDRYVVCALYKNAADLMPEGANNVNNRKKSTIRTRIISCTVKPEVRGNFEEDVVINLTNTKDNLTATQTSCVFWNFSIRYEGLISDDHKFALTLVTYIGLSLSLIGETITILVYLVLMNLKSSQSHIRLNLVMCLVIAQLVFMTGIQATQMKTLCAIVAITINYFYLVAFAWMVTEGVMLYLKVVKVFNVDTSTKIFYALAWGVPTLVVASALGITVILDGSTDNSMRDDVCWFAFSSGFMWAFVGSVLLACL</sequence>
<dbReference type="STRING" id="46731.A0A3M6TQB9"/>
<feature type="transmembrane region" description="Helical" evidence="5">
    <location>
        <begin position="361"/>
        <end position="384"/>
    </location>
</feature>
<protein>
    <recommendedName>
        <fullName evidence="6">G-protein coupled receptors family 2 profile 2 domain-containing protein</fullName>
    </recommendedName>
</protein>
<keyword evidence="4 5" id="KW-0472">Membrane</keyword>
<evidence type="ECO:0000256" key="2">
    <source>
        <dbReference type="ARBA" id="ARBA00022692"/>
    </source>
</evidence>
<dbReference type="EMBL" id="RCHS01003171">
    <property type="protein sequence ID" value="RMX43615.1"/>
    <property type="molecule type" value="Genomic_DNA"/>
</dbReference>
<dbReference type="PROSITE" id="PS50261">
    <property type="entry name" value="G_PROTEIN_RECEP_F2_4"/>
    <property type="match status" value="1"/>
</dbReference>
<evidence type="ECO:0000313" key="7">
    <source>
        <dbReference type="EMBL" id="RMX43615.1"/>
    </source>
</evidence>
<keyword evidence="8" id="KW-1185">Reference proteome</keyword>
<evidence type="ECO:0000256" key="5">
    <source>
        <dbReference type="SAM" id="Phobius"/>
    </source>
</evidence>
<name>A0A3M6TQB9_POCDA</name>
<dbReference type="PANTHER" id="PTHR12011">
    <property type="entry name" value="ADHESION G-PROTEIN COUPLED RECEPTOR"/>
    <property type="match status" value="1"/>
</dbReference>
<feature type="transmembrane region" description="Helical" evidence="5">
    <location>
        <begin position="319"/>
        <end position="340"/>
    </location>
</feature>
<dbReference type="Gene3D" id="1.20.1070.10">
    <property type="entry name" value="Rhodopsin 7-helix transmembrane proteins"/>
    <property type="match status" value="1"/>
</dbReference>
<keyword evidence="3 5" id="KW-1133">Transmembrane helix</keyword>
<dbReference type="GO" id="GO:0007166">
    <property type="term" value="P:cell surface receptor signaling pathway"/>
    <property type="evidence" value="ECO:0007669"/>
    <property type="project" value="InterPro"/>
</dbReference>
<comment type="caution">
    <text evidence="7">The sequence shown here is derived from an EMBL/GenBank/DDBJ whole genome shotgun (WGS) entry which is preliminary data.</text>
</comment>
<dbReference type="PRINTS" id="PR00249">
    <property type="entry name" value="GPCRSECRETIN"/>
</dbReference>
<dbReference type="GO" id="GO:0005886">
    <property type="term" value="C:plasma membrane"/>
    <property type="evidence" value="ECO:0007669"/>
    <property type="project" value="TreeGrafter"/>
</dbReference>
<evidence type="ECO:0000256" key="4">
    <source>
        <dbReference type="ARBA" id="ARBA00023136"/>
    </source>
</evidence>
<gene>
    <name evidence="7" type="ORF">pdam_00021236</name>
</gene>
<dbReference type="InterPro" id="IPR017981">
    <property type="entry name" value="GPCR_2-like_7TM"/>
</dbReference>
<evidence type="ECO:0000256" key="1">
    <source>
        <dbReference type="ARBA" id="ARBA00004141"/>
    </source>
</evidence>